<accession>A0A939TX06</accession>
<dbReference type="PANTHER" id="PTHR43166:SF4">
    <property type="entry name" value="PHOSPHONATES IMPORT ATP-BINDING PROTEIN PHNC"/>
    <property type="match status" value="1"/>
</dbReference>
<keyword evidence="2" id="KW-0813">Transport</keyword>
<dbReference type="SMART" id="SM00382">
    <property type="entry name" value="AAA"/>
    <property type="match status" value="1"/>
</dbReference>
<proteinExistence type="inferred from homology"/>
<evidence type="ECO:0000256" key="2">
    <source>
        <dbReference type="ARBA" id="ARBA00022448"/>
    </source>
</evidence>
<dbReference type="Pfam" id="PF00005">
    <property type="entry name" value="ABC_tran"/>
    <property type="match status" value="1"/>
</dbReference>
<dbReference type="InterPro" id="IPR030679">
    <property type="entry name" value="ABC_ATPase_HisP-typ"/>
</dbReference>
<keyword evidence="7" id="KW-1185">Reference proteome</keyword>
<dbReference type="GO" id="GO:0016887">
    <property type="term" value="F:ATP hydrolysis activity"/>
    <property type="evidence" value="ECO:0007669"/>
    <property type="project" value="InterPro"/>
</dbReference>
<feature type="domain" description="ABC transporter" evidence="5">
    <location>
        <begin position="21"/>
        <end position="265"/>
    </location>
</feature>
<comment type="caution">
    <text evidence="6">The sequence shown here is derived from an EMBL/GenBank/DDBJ whole genome shotgun (WGS) entry which is preliminary data.</text>
</comment>
<dbReference type="AlphaFoldDB" id="A0A939TX06"/>
<keyword evidence="3" id="KW-0547">Nucleotide-binding</keyword>
<dbReference type="InterPro" id="IPR003593">
    <property type="entry name" value="AAA+_ATPase"/>
</dbReference>
<dbReference type="PANTHER" id="PTHR43166">
    <property type="entry name" value="AMINO ACID IMPORT ATP-BINDING PROTEIN"/>
    <property type="match status" value="1"/>
</dbReference>
<evidence type="ECO:0000256" key="4">
    <source>
        <dbReference type="ARBA" id="ARBA00022840"/>
    </source>
</evidence>
<dbReference type="EMBL" id="JAGFOA010000002">
    <property type="protein sequence ID" value="MBO3663182.1"/>
    <property type="molecule type" value="Genomic_DNA"/>
</dbReference>
<dbReference type="PROSITE" id="PS00211">
    <property type="entry name" value="ABC_TRANSPORTER_1"/>
    <property type="match status" value="1"/>
</dbReference>
<name>A0A939TX06_9MICO</name>
<evidence type="ECO:0000259" key="5">
    <source>
        <dbReference type="PROSITE" id="PS50893"/>
    </source>
</evidence>
<dbReference type="PIRSF" id="PIRSF039085">
    <property type="entry name" value="ABC_ATPase_HisP"/>
    <property type="match status" value="1"/>
</dbReference>
<evidence type="ECO:0000256" key="3">
    <source>
        <dbReference type="ARBA" id="ARBA00022741"/>
    </source>
</evidence>
<sequence>MTGESSGLIVTPGVVDEVPVLEVANVVKRFGDTTALDGASLKVYEGEVVAILGPSGSGKSTLVRCVDQLEAIDGGAMFLDGELLGYERIHGHLRPLTDAGRRRQRRRMSMVFQQFNLFPHWSVLRNITEAPVAVHGIPEREARARAMELLERVGLSDKADAYPRHLSGGQQQRVAIARGVAVDPRILLFDEPTSALDPELVDEVLQTMKQLASTGRTMVVVTHELEFARNVADRCVFMAEGKVIEDRPADEFFRDPRSARLRAFLARSGRSPIEVEG</sequence>
<dbReference type="InterPro" id="IPR050086">
    <property type="entry name" value="MetN_ABC_transporter-like"/>
</dbReference>
<dbReference type="InterPro" id="IPR027417">
    <property type="entry name" value="P-loop_NTPase"/>
</dbReference>
<dbReference type="Proteomes" id="UP000680132">
    <property type="component" value="Unassembled WGS sequence"/>
</dbReference>
<dbReference type="GO" id="GO:0005524">
    <property type="term" value="F:ATP binding"/>
    <property type="evidence" value="ECO:0007669"/>
    <property type="project" value="UniProtKB-KW"/>
</dbReference>
<protein>
    <submittedName>
        <fullName evidence="6">Amino acid ABC transporter ATP-binding protein</fullName>
    </submittedName>
</protein>
<evidence type="ECO:0000313" key="6">
    <source>
        <dbReference type="EMBL" id="MBO3663182.1"/>
    </source>
</evidence>
<dbReference type="InterPro" id="IPR017871">
    <property type="entry name" value="ABC_transporter-like_CS"/>
</dbReference>
<dbReference type="PROSITE" id="PS50893">
    <property type="entry name" value="ABC_TRANSPORTER_2"/>
    <property type="match status" value="1"/>
</dbReference>
<dbReference type="GO" id="GO:0015424">
    <property type="term" value="F:ABC-type amino acid transporter activity"/>
    <property type="evidence" value="ECO:0007669"/>
    <property type="project" value="InterPro"/>
</dbReference>
<dbReference type="Gene3D" id="3.40.50.300">
    <property type="entry name" value="P-loop containing nucleotide triphosphate hydrolases"/>
    <property type="match status" value="1"/>
</dbReference>
<organism evidence="6 7">
    <name type="scientific">Microbacterium stercoris</name>
    <dbReference type="NCBI Taxonomy" id="2820289"/>
    <lineage>
        <taxon>Bacteria</taxon>
        <taxon>Bacillati</taxon>
        <taxon>Actinomycetota</taxon>
        <taxon>Actinomycetes</taxon>
        <taxon>Micrococcales</taxon>
        <taxon>Microbacteriaceae</taxon>
        <taxon>Microbacterium</taxon>
    </lineage>
</organism>
<gene>
    <name evidence="6" type="ORF">J5V96_06620</name>
</gene>
<reference evidence="6" key="1">
    <citation type="submission" date="2021-03" db="EMBL/GenBank/DDBJ databases">
        <title>Microbacterium sp. nov., a novel actinobacterium isolated from cow dung.</title>
        <authorList>
            <person name="Zhang L."/>
        </authorList>
    </citation>
    <scope>NUCLEOTIDE SEQUENCE</scope>
    <source>
        <strain evidence="6">NEAU-LLB</strain>
    </source>
</reference>
<keyword evidence="4 6" id="KW-0067">ATP-binding</keyword>
<evidence type="ECO:0000256" key="1">
    <source>
        <dbReference type="ARBA" id="ARBA00005417"/>
    </source>
</evidence>
<dbReference type="RefSeq" id="WP_208501927.1">
    <property type="nucleotide sequence ID" value="NZ_JAGFOA010000002.1"/>
</dbReference>
<dbReference type="CDD" id="cd03262">
    <property type="entry name" value="ABC_HisP_GlnQ"/>
    <property type="match status" value="1"/>
</dbReference>
<evidence type="ECO:0000313" key="7">
    <source>
        <dbReference type="Proteomes" id="UP000680132"/>
    </source>
</evidence>
<dbReference type="SUPFAM" id="SSF52540">
    <property type="entry name" value="P-loop containing nucleoside triphosphate hydrolases"/>
    <property type="match status" value="1"/>
</dbReference>
<dbReference type="InterPro" id="IPR003439">
    <property type="entry name" value="ABC_transporter-like_ATP-bd"/>
</dbReference>
<comment type="similarity">
    <text evidence="1">Belongs to the ABC transporter superfamily.</text>
</comment>